<dbReference type="EMBL" id="LK032114">
    <property type="protein sequence ID" value="CDY20897.1"/>
    <property type="molecule type" value="Genomic_DNA"/>
</dbReference>
<reference evidence="1 2" key="1">
    <citation type="journal article" date="2014" name="Science">
        <title>Plant genetics. Early allopolyploid evolution in the post-Neolithic Brassica napus oilseed genome.</title>
        <authorList>
            <person name="Chalhoub B."/>
            <person name="Denoeud F."/>
            <person name="Liu S."/>
            <person name="Parkin I.A."/>
            <person name="Tang H."/>
            <person name="Wang X."/>
            <person name="Chiquet J."/>
            <person name="Belcram H."/>
            <person name="Tong C."/>
            <person name="Samans B."/>
            <person name="Correa M."/>
            <person name="Da Silva C."/>
            <person name="Just J."/>
            <person name="Falentin C."/>
            <person name="Koh C.S."/>
            <person name="Le Clainche I."/>
            <person name="Bernard M."/>
            <person name="Bento P."/>
            <person name="Noel B."/>
            <person name="Labadie K."/>
            <person name="Alberti A."/>
            <person name="Charles M."/>
            <person name="Arnaud D."/>
            <person name="Guo H."/>
            <person name="Daviaud C."/>
            <person name="Alamery S."/>
            <person name="Jabbari K."/>
            <person name="Zhao M."/>
            <person name="Edger P.P."/>
            <person name="Chelaifa H."/>
            <person name="Tack D."/>
            <person name="Lassalle G."/>
            <person name="Mestiri I."/>
            <person name="Schnel N."/>
            <person name="Le Paslier M.C."/>
            <person name="Fan G."/>
            <person name="Renault V."/>
            <person name="Bayer P.E."/>
            <person name="Golicz A.A."/>
            <person name="Manoli S."/>
            <person name="Lee T.H."/>
            <person name="Thi V.H."/>
            <person name="Chalabi S."/>
            <person name="Hu Q."/>
            <person name="Fan C."/>
            <person name="Tollenaere R."/>
            <person name="Lu Y."/>
            <person name="Battail C."/>
            <person name="Shen J."/>
            <person name="Sidebottom C.H."/>
            <person name="Wang X."/>
            <person name="Canaguier A."/>
            <person name="Chauveau A."/>
            <person name="Berard A."/>
            <person name="Deniot G."/>
            <person name="Guan M."/>
            <person name="Liu Z."/>
            <person name="Sun F."/>
            <person name="Lim Y.P."/>
            <person name="Lyons E."/>
            <person name="Town C.D."/>
            <person name="Bancroft I."/>
            <person name="Wang X."/>
            <person name="Meng J."/>
            <person name="Ma J."/>
            <person name="Pires J.C."/>
            <person name="King G.J."/>
            <person name="Brunel D."/>
            <person name="Delourme R."/>
            <person name="Renard M."/>
            <person name="Aury J.M."/>
            <person name="Adams K.L."/>
            <person name="Batley J."/>
            <person name="Snowdon R.J."/>
            <person name="Tost J."/>
            <person name="Edwards D."/>
            <person name="Zhou Y."/>
            <person name="Hua W."/>
            <person name="Sharpe A.G."/>
            <person name="Paterson A.H."/>
            <person name="Guan C."/>
            <person name="Wincker P."/>
        </authorList>
    </citation>
    <scope>NUCLEOTIDE SEQUENCE [LARGE SCALE GENOMIC DNA]</scope>
    <source>
        <strain evidence="2">cv. Darmor-bzh</strain>
    </source>
</reference>
<gene>
    <name evidence="1" type="primary">BnaC06g01170D</name>
    <name evidence="1" type="ORF">GSBRNA2T00013238001</name>
</gene>
<name>A0A078G7B5_BRANA</name>
<evidence type="ECO:0000313" key="1">
    <source>
        <dbReference type="EMBL" id="CDY20897.1"/>
    </source>
</evidence>
<keyword evidence="2" id="KW-1185">Reference proteome</keyword>
<dbReference type="PaxDb" id="3708-A0A078G7B5"/>
<organism evidence="1 2">
    <name type="scientific">Brassica napus</name>
    <name type="common">Rape</name>
    <dbReference type="NCBI Taxonomy" id="3708"/>
    <lineage>
        <taxon>Eukaryota</taxon>
        <taxon>Viridiplantae</taxon>
        <taxon>Streptophyta</taxon>
        <taxon>Embryophyta</taxon>
        <taxon>Tracheophyta</taxon>
        <taxon>Spermatophyta</taxon>
        <taxon>Magnoliopsida</taxon>
        <taxon>eudicotyledons</taxon>
        <taxon>Gunneridae</taxon>
        <taxon>Pentapetalae</taxon>
        <taxon>rosids</taxon>
        <taxon>malvids</taxon>
        <taxon>Brassicales</taxon>
        <taxon>Brassicaceae</taxon>
        <taxon>Brassiceae</taxon>
        <taxon>Brassica</taxon>
    </lineage>
</organism>
<dbReference type="AlphaFoldDB" id="A0A078G7B5"/>
<sequence>MDKTALIKLSYRRSRASCIGLDVVTGEVSRRSVYSGLKDETFSELEPKLYRGYGVGGAGEGGSNGGNVVM</sequence>
<dbReference type="Proteomes" id="UP000028999">
    <property type="component" value="Unassembled WGS sequence"/>
</dbReference>
<protein>
    <submittedName>
        <fullName evidence="1">BnaC06g01170D protein</fullName>
    </submittedName>
</protein>
<dbReference type="Gramene" id="CDY20897">
    <property type="protein sequence ID" value="CDY20897"/>
    <property type="gene ID" value="GSBRNA2T00013238001"/>
</dbReference>
<proteinExistence type="predicted"/>
<accession>A0A078G7B5</accession>
<evidence type="ECO:0000313" key="2">
    <source>
        <dbReference type="Proteomes" id="UP000028999"/>
    </source>
</evidence>